<comment type="caution">
    <text evidence="6">The sequence shown here is derived from an EMBL/GenBank/DDBJ whole genome shotgun (WGS) entry which is preliminary data.</text>
</comment>
<sequence>MQDALRCGTTSFDAGYVTMPNKNDKFFYWYVEATRDATNAPLVLWLSGSPGSSGLTSMLTENGPCTINDDLTTKPNPHSWTNEANMVWLDQPTGVGFSFSTHPDETKTAKQDVGANIYWFLQGFLAKHPELENRDVFLAGEGYAGHYVPLAAHYIQKQNEIAENKPIKLQGVAIGNGFTNAEAQYTHMATMADRLTNTTALTTSTVKLMRDSHTSCVHATKRCQEALEDEALCVEAHTCWLKNFHAPFYQANRDPQDISKSCSVITKSGHQMHCDESLFSTSQYLSLDAVRQMLHVEAPRWTPVNTDVQSAFVATGDFSRTRRVQLAKQ</sequence>
<keyword evidence="7" id="KW-1185">Reference proteome</keyword>
<dbReference type="InterPro" id="IPR001563">
    <property type="entry name" value="Peptidase_S10"/>
</dbReference>
<protein>
    <recommendedName>
        <fullName evidence="8">Carboxypeptidase</fullName>
    </recommendedName>
</protein>
<evidence type="ECO:0000313" key="6">
    <source>
        <dbReference type="EMBL" id="KAJ0390891.1"/>
    </source>
</evidence>
<dbReference type="SUPFAM" id="SSF53474">
    <property type="entry name" value="alpha/beta-Hydrolases"/>
    <property type="match status" value="1"/>
</dbReference>
<dbReference type="InterPro" id="IPR029058">
    <property type="entry name" value="AB_hydrolase_fold"/>
</dbReference>
<reference evidence="6" key="1">
    <citation type="submission" date="2021-12" db="EMBL/GenBank/DDBJ databases">
        <title>Prjna785345.</title>
        <authorList>
            <person name="Rujirawat T."/>
            <person name="Krajaejun T."/>
        </authorList>
    </citation>
    <scope>NUCLEOTIDE SEQUENCE</scope>
    <source>
        <strain evidence="6">Pi057C3</strain>
    </source>
</reference>
<keyword evidence="5" id="KW-0325">Glycoprotein</keyword>
<evidence type="ECO:0000256" key="5">
    <source>
        <dbReference type="ARBA" id="ARBA00023180"/>
    </source>
</evidence>
<dbReference type="Gene3D" id="3.40.50.1820">
    <property type="entry name" value="alpha/beta hydrolase"/>
    <property type="match status" value="1"/>
</dbReference>
<keyword evidence="3" id="KW-0645">Protease</keyword>
<dbReference type="GO" id="GO:0006508">
    <property type="term" value="P:proteolysis"/>
    <property type="evidence" value="ECO:0007669"/>
    <property type="project" value="UniProtKB-KW"/>
</dbReference>
<dbReference type="GO" id="GO:0004185">
    <property type="term" value="F:serine-type carboxypeptidase activity"/>
    <property type="evidence" value="ECO:0007669"/>
    <property type="project" value="InterPro"/>
</dbReference>
<evidence type="ECO:0000256" key="1">
    <source>
        <dbReference type="ARBA" id="ARBA00009431"/>
    </source>
</evidence>
<dbReference type="PRINTS" id="PR00724">
    <property type="entry name" value="CRBOXYPTASEC"/>
</dbReference>
<evidence type="ECO:0008006" key="8">
    <source>
        <dbReference type="Google" id="ProtNLM"/>
    </source>
</evidence>
<evidence type="ECO:0000256" key="4">
    <source>
        <dbReference type="ARBA" id="ARBA00022801"/>
    </source>
</evidence>
<keyword evidence="4" id="KW-0378">Hydrolase</keyword>
<comment type="similarity">
    <text evidence="1">Belongs to the peptidase S10 family.</text>
</comment>
<evidence type="ECO:0000313" key="7">
    <source>
        <dbReference type="Proteomes" id="UP001209570"/>
    </source>
</evidence>
<proteinExistence type="inferred from homology"/>
<dbReference type="PANTHER" id="PTHR11802:SF113">
    <property type="entry name" value="SERINE CARBOXYPEPTIDASE CTSA-4.1"/>
    <property type="match status" value="1"/>
</dbReference>
<gene>
    <name evidence="6" type="ORF">P43SY_011876</name>
</gene>
<dbReference type="EMBL" id="JAKCXM010001516">
    <property type="protein sequence ID" value="KAJ0390891.1"/>
    <property type="molecule type" value="Genomic_DNA"/>
</dbReference>
<keyword evidence="2" id="KW-0121">Carboxypeptidase</keyword>
<evidence type="ECO:0000256" key="3">
    <source>
        <dbReference type="ARBA" id="ARBA00022670"/>
    </source>
</evidence>
<organism evidence="6 7">
    <name type="scientific">Pythium insidiosum</name>
    <name type="common">Pythiosis disease agent</name>
    <dbReference type="NCBI Taxonomy" id="114742"/>
    <lineage>
        <taxon>Eukaryota</taxon>
        <taxon>Sar</taxon>
        <taxon>Stramenopiles</taxon>
        <taxon>Oomycota</taxon>
        <taxon>Peronosporomycetes</taxon>
        <taxon>Pythiales</taxon>
        <taxon>Pythiaceae</taxon>
        <taxon>Pythium</taxon>
    </lineage>
</organism>
<dbReference type="Pfam" id="PF00450">
    <property type="entry name" value="Peptidase_S10"/>
    <property type="match status" value="1"/>
</dbReference>
<name>A0AAD5LS92_PYTIN</name>
<accession>A0AAD5LS92</accession>
<evidence type="ECO:0000256" key="2">
    <source>
        <dbReference type="ARBA" id="ARBA00022645"/>
    </source>
</evidence>
<dbReference type="AlphaFoldDB" id="A0AAD5LS92"/>
<dbReference type="Proteomes" id="UP001209570">
    <property type="component" value="Unassembled WGS sequence"/>
</dbReference>
<dbReference type="PANTHER" id="PTHR11802">
    <property type="entry name" value="SERINE PROTEASE FAMILY S10 SERINE CARBOXYPEPTIDASE"/>
    <property type="match status" value="1"/>
</dbReference>